<feature type="domain" description="Cyclic nucleotide-binding" evidence="5">
    <location>
        <begin position="16"/>
        <end position="136"/>
    </location>
</feature>
<dbReference type="Pfam" id="PF00027">
    <property type="entry name" value="cNMP_binding"/>
    <property type="match status" value="1"/>
</dbReference>
<evidence type="ECO:0000259" key="6">
    <source>
        <dbReference type="PROSITE" id="PS51063"/>
    </source>
</evidence>
<evidence type="ECO:0000256" key="2">
    <source>
        <dbReference type="ARBA" id="ARBA00023125"/>
    </source>
</evidence>
<keyword evidence="4" id="KW-0804">Transcription</keyword>
<dbReference type="AlphaFoldDB" id="A0A2R6Y161"/>
<dbReference type="PROSITE" id="PS50042">
    <property type="entry name" value="CNMP_BINDING_3"/>
    <property type="match status" value="1"/>
</dbReference>
<sequence length="231" mass="26614">MERMSSCHSLLKRFTLFESLSDTLLADIGRMTYRRAFPRRSHIFIEGEEQTGVYFIIEGLVKVYKMDQQGSEHIISILQKGDMFPHIGLLQPERYPGTAQTLEDTQVLWMKRDTFQTLISTHPEIFLRLFSVLERKIMDLQSQLSAALSGEVLRKLIAILVHLSKMKPVYDTQTPLTLTLTHQDLAYMIGSTRESVNRALNELKKEGLIDYRRGEVVLLNLSALKQKLETD</sequence>
<dbReference type="InterPro" id="IPR050397">
    <property type="entry name" value="Env_Response_Regulators"/>
</dbReference>
<dbReference type="GO" id="GO:0005829">
    <property type="term" value="C:cytosol"/>
    <property type="evidence" value="ECO:0007669"/>
    <property type="project" value="TreeGrafter"/>
</dbReference>
<dbReference type="SMART" id="SM00419">
    <property type="entry name" value="HTH_CRP"/>
    <property type="match status" value="1"/>
</dbReference>
<evidence type="ECO:0000259" key="5">
    <source>
        <dbReference type="PROSITE" id="PS50042"/>
    </source>
</evidence>
<evidence type="ECO:0000313" key="8">
    <source>
        <dbReference type="Proteomes" id="UP000244338"/>
    </source>
</evidence>
<reference evidence="8" key="1">
    <citation type="journal article" date="2018" name="Sci. Rep.">
        <title>Lignite coal burning seam in the remote Altai Mountains harbors a hydrogen-driven thermophilic microbial community.</title>
        <authorList>
            <person name="Kadnikov V.V."/>
            <person name="Mardanov A.V."/>
            <person name="Ivasenko D.A."/>
            <person name="Antsiferov D.V."/>
            <person name="Beletsky A.V."/>
            <person name="Karnachuk O.V."/>
            <person name="Ravin N.V."/>
        </authorList>
    </citation>
    <scope>NUCLEOTIDE SEQUENCE [LARGE SCALE GENOMIC DNA]</scope>
</reference>
<dbReference type="InterPro" id="IPR018335">
    <property type="entry name" value="Tscrpt_reg_HTH_Crp-type_CS"/>
</dbReference>
<evidence type="ECO:0000256" key="3">
    <source>
        <dbReference type="ARBA" id="ARBA00023159"/>
    </source>
</evidence>
<evidence type="ECO:0000256" key="4">
    <source>
        <dbReference type="ARBA" id="ARBA00023163"/>
    </source>
</evidence>
<dbReference type="CDD" id="cd00038">
    <property type="entry name" value="CAP_ED"/>
    <property type="match status" value="1"/>
</dbReference>
<dbReference type="InterPro" id="IPR036388">
    <property type="entry name" value="WH-like_DNA-bd_sf"/>
</dbReference>
<dbReference type="SMART" id="SM00100">
    <property type="entry name" value="cNMP"/>
    <property type="match status" value="1"/>
</dbReference>
<accession>A0A2R6Y161</accession>
<dbReference type="Gene3D" id="1.10.10.10">
    <property type="entry name" value="Winged helix-like DNA-binding domain superfamily/Winged helix DNA-binding domain"/>
    <property type="match status" value="1"/>
</dbReference>
<dbReference type="SUPFAM" id="SSF46785">
    <property type="entry name" value="Winged helix' DNA-binding domain"/>
    <property type="match status" value="1"/>
</dbReference>
<dbReference type="GO" id="GO:0003677">
    <property type="term" value="F:DNA binding"/>
    <property type="evidence" value="ECO:0007669"/>
    <property type="project" value="UniProtKB-KW"/>
</dbReference>
<keyword evidence="3" id="KW-0010">Activator</keyword>
<dbReference type="SUPFAM" id="SSF51206">
    <property type="entry name" value="cAMP-binding domain-like"/>
    <property type="match status" value="1"/>
</dbReference>
<dbReference type="PROSITE" id="PS51063">
    <property type="entry name" value="HTH_CRP_2"/>
    <property type="match status" value="1"/>
</dbReference>
<keyword evidence="1" id="KW-0805">Transcription regulation</keyword>
<keyword evidence="2" id="KW-0238">DNA-binding</keyword>
<dbReference type="InterPro" id="IPR036390">
    <property type="entry name" value="WH_DNA-bd_sf"/>
</dbReference>
<proteinExistence type="predicted"/>
<dbReference type="InterPro" id="IPR018490">
    <property type="entry name" value="cNMP-bd_dom_sf"/>
</dbReference>
<dbReference type="PANTHER" id="PTHR24567:SF74">
    <property type="entry name" value="HTH-TYPE TRANSCRIPTIONAL REGULATOR ARCR"/>
    <property type="match status" value="1"/>
</dbReference>
<evidence type="ECO:0000256" key="1">
    <source>
        <dbReference type="ARBA" id="ARBA00023015"/>
    </source>
</evidence>
<feature type="domain" description="HTH crp-type" evidence="6">
    <location>
        <begin position="150"/>
        <end position="222"/>
    </location>
</feature>
<dbReference type="GO" id="GO:0003700">
    <property type="term" value="F:DNA-binding transcription factor activity"/>
    <property type="evidence" value="ECO:0007669"/>
    <property type="project" value="InterPro"/>
</dbReference>
<dbReference type="EMBL" id="PEBX01000031">
    <property type="protein sequence ID" value="PTQ56372.1"/>
    <property type="molecule type" value="Genomic_DNA"/>
</dbReference>
<evidence type="ECO:0000313" key="7">
    <source>
        <dbReference type="EMBL" id="PTQ56372.1"/>
    </source>
</evidence>
<dbReference type="Gene3D" id="2.60.120.10">
    <property type="entry name" value="Jelly Rolls"/>
    <property type="match status" value="1"/>
</dbReference>
<dbReference type="InterPro" id="IPR012318">
    <property type="entry name" value="HTH_CRP"/>
</dbReference>
<dbReference type="InterPro" id="IPR014710">
    <property type="entry name" value="RmlC-like_jellyroll"/>
</dbReference>
<dbReference type="Proteomes" id="UP000244338">
    <property type="component" value="Unassembled WGS sequence"/>
</dbReference>
<name>A0A2R6Y161_9BACL</name>
<dbReference type="InterPro" id="IPR000595">
    <property type="entry name" value="cNMP-bd_dom"/>
</dbReference>
<dbReference type="PANTHER" id="PTHR24567">
    <property type="entry name" value="CRP FAMILY TRANSCRIPTIONAL REGULATORY PROTEIN"/>
    <property type="match status" value="1"/>
</dbReference>
<gene>
    <name evidence="7" type="ORF">BSOLF_0307</name>
</gene>
<comment type="caution">
    <text evidence="7">The sequence shown here is derived from an EMBL/GenBank/DDBJ whole genome shotgun (WGS) entry which is preliminary data.</text>
</comment>
<dbReference type="PROSITE" id="PS00042">
    <property type="entry name" value="HTH_CRP_1"/>
    <property type="match status" value="1"/>
</dbReference>
<dbReference type="Pfam" id="PF13545">
    <property type="entry name" value="HTH_Crp_2"/>
    <property type="match status" value="1"/>
</dbReference>
<dbReference type="PRINTS" id="PR00034">
    <property type="entry name" value="HTHCRP"/>
</dbReference>
<protein>
    <submittedName>
        <fullName evidence="7">Transcriptional regulator, Crp/Fnr family</fullName>
    </submittedName>
</protein>
<organism evidence="7 8">
    <name type="scientific">Candidatus Carbonibacillus altaicus</name>
    <dbReference type="NCBI Taxonomy" id="2163959"/>
    <lineage>
        <taxon>Bacteria</taxon>
        <taxon>Bacillati</taxon>
        <taxon>Bacillota</taxon>
        <taxon>Bacilli</taxon>
        <taxon>Bacillales</taxon>
        <taxon>Candidatus Carbonibacillus</taxon>
    </lineage>
</organism>